<evidence type="ECO:0000313" key="4">
    <source>
        <dbReference type="Proteomes" id="UP000249218"/>
    </source>
</evidence>
<keyword evidence="1" id="KW-0472">Membrane</keyword>
<feature type="transmembrane region" description="Helical" evidence="1">
    <location>
        <begin position="267"/>
        <end position="289"/>
    </location>
</feature>
<dbReference type="EMBL" id="KZ150059">
    <property type="protein sequence ID" value="PZC74253.1"/>
    <property type="molecule type" value="Genomic_DNA"/>
</dbReference>
<dbReference type="Proteomes" id="UP000249218">
    <property type="component" value="Unassembled WGS sequence"/>
</dbReference>
<keyword evidence="2" id="KW-0732">Signal</keyword>
<feature type="chain" id="PRO_5015872281" description="SEFIR domain-containing protein" evidence="2">
    <location>
        <begin position="19"/>
        <end position="529"/>
    </location>
</feature>
<accession>A0A2W1BR77</accession>
<evidence type="ECO:0000256" key="2">
    <source>
        <dbReference type="SAM" id="SignalP"/>
    </source>
</evidence>
<organism evidence="3 4">
    <name type="scientific">Helicoverpa armigera</name>
    <name type="common">Cotton bollworm</name>
    <name type="synonym">Heliothis armigera</name>
    <dbReference type="NCBI Taxonomy" id="29058"/>
    <lineage>
        <taxon>Eukaryota</taxon>
        <taxon>Metazoa</taxon>
        <taxon>Ecdysozoa</taxon>
        <taxon>Arthropoda</taxon>
        <taxon>Hexapoda</taxon>
        <taxon>Insecta</taxon>
        <taxon>Pterygota</taxon>
        <taxon>Neoptera</taxon>
        <taxon>Endopterygota</taxon>
        <taxon>Lepidoptera</taxon>
        <taxon>Glossata</taxon>
        <taxon>Ditrysia</taxon>
        <taxon>Noctuoidea</taxon>
        <taxon>Noctuidae</taxon>
        <taxon>Heliothinae</taxon>
        <taxon>Helicoverpa</taxon>
    </lineage>
</organism>
<keyword evidence="1" id="KW-0812">Transmembrane</keyword>
<sequence length="529" mass="58464">MLFAVYLVFLLFQTRAESARVGYRCSDDGSVDATMTFTPSTSLPKVVGRYTAELCKTKDGEWTEWQIDLNYNKSNKTCQEKNAMRKPGPQHSISTLDLKPTDMPNCTRVCLSTDFDLIFKSCYQVKSILKVDSDSGSPDDFFFNIDSNITWDHVFAANANVNFVNHDEYVTLDWILSIPPVDYTVIIQRYNNDTKELGELHDVTSNCSVQEDRHLYCTLAPEYGCYQAKLTHGGPWTSGVFNKFKFVTFIFCHKMVSAPRLEARSSLAWWLVGGALLLAAALLAGLLLFRRIDYKQLMDGIIKLWPTSAPAPAPPGGAGGDVLLVYAREGEAGTALVKALADLVRAATGARVFDMYSAEVVALSAPAPSTWARQTLSRPGLRLLLLQTPAIDLMRKPLQDHDVGPKLAAPLLGRVAVYREPQFGDALVASLLSIIAENPRMHNDYHKLFIATVSGLGQETEILPTVVPFTRYRLPEMGATLAASLAGTPPHDICTRLAPELHALNNAAAQLQDLIRNNSEYLMDELLVI</sequence>
<reference evidence="3 4" key="1">
    <citation type="journal article" date="2017" name="BMC Biol.">
        <title>Genomic innovations, transcriptional plasticity and gene loss underlying the evolution and divergence of two highly polyphagous and invasive Helicoverpa pest species.</title>
        <authorList>
            <person name="Pearce S.L."/>
            <person name="Clarke D.F."/>
            <person name="East P.D."/>
            <person name="Elfekih S."/>
            <person name="Gordon K.H."/>
            <person name="Jermiin L.S."/>
            <person name="McGaughran A."/>
            <person name="Oakeshott J.G."/>
            <person name="Papanikolaou A."/>
            <person name="Perera O.P."/>
            <person name="Rane R.V."/>
            <person name="Richards S."/>
            <person name="Tay W.T."/>
            <person name="Walsh T.K."/>
            <person name="Anderson A."/>
            <person name="Anderson C.J."/>
            <person name="Asgari S."/>
            <person name="Board P.G."/>
            <person name="Bretschneider A."/>
            <person name="Campbell P.M."/>
            <person name="Chertemps T."/>
            <person name="Christeller J.T."/>
            <person name="Coppin C.W."/>
            <person name="Downes S.J."/>
            <person name="Duan G."/>
            <person name="Farnsworth C.A."/>
            <person name="Good R.T."/>
            <person name="Han L.B."/>
            <person name="Han Y.C."/>
            <person name="Hatje K."/>
            <person name="Horne I."/>
            <person name="Huang Y.P."/>
            <person name="Hughes D.S."/>
            <person name="Jacquin-Joly E."/>
            <person name="James W."/>
            <person name="Jhangiani S."/>
            <person name="Kollmar M."/>
            <person name="Kuwar S.S."/>
            <person name="Li S."/>
            <person name="Liu N.Y."/>
            <person name="Maibeche M.T."/>
            <person name="Miller J.R."/>
            <person name="Montagne N."/>
            <person name="Perry T."/>
            <person name="Qu J."/>
            <person name="Song S.V."/>
            <person name="Sutton G.G."/>
            <person name="Vogel H."/>
            <person name="Walenz B.P."/>
            <person name="Xu W."/>
            <person name="Zhang H.J."/>
            <person name="Zou Z."/>
            <person name="Batterham P."/>
            <person name="Edwards O.R."/>
            <person name="Feyereisen R."/>
            <person name="Gibbs R.A."/>
            <person name="Heckel D.G."/>
            <person name="McGrath A."/>
            <person name="Robin C."/>
            <person name="Scherer S.E."/>
            <person name="Worley K.C."/>
            <person name="Wu Y.D."/>
        </authorList>
    </citation>
    <scope>NUCLEOTIDE SEQUENCE [LARGE SCALE GENOMIC DNA]</scope>
    <source>
        <strain evidence="3">Harm_GR_Male_#8</strain>
        <tissue evidence="3">Whole organism</tissue>
    </source>
</reference>
<protein>
    <recommendedName>
        <fullName evidence="5">SEFIR domain-containing protein</fullName>
    </recommendedName>
</protein>
<evidence type="ECO:0000256" key="1">
    <source>
        <dbReference type="SAM" id="Phobius"/>
    </source>
</evidence>
<dbReference type="Gene3D" id="3.40.50.11530">
    <property type="match status" value="1"/>
</dbReference>
<proteinExistence type="predicted"/>
<keyword evidence="4" id="KW-1185">Reference proteome</keyword>
<keyword evidence="1" id="KW-1133">Transmembrane helix</keyword>
<evidence type="ECO:0000313" key="3">
    <source>
        <dbReference type="EMBL" id="PZC74253.1"/>
    </source>
</evidence>
<dbReference type="OrthoDB" id="7390598at2759"/>
<dbReference type="AlphaFoldDB" id="A0A2W1BR77"/>
<feature type="signal peptide" evidence="2">
    <location>
        <begin position="1"/>
        <end position="18"/>
    </location>
</feature>
<name>A0A2W1BR77_HELAM</name>
<evidence type="ECO:0008006" key="5">
    <source>
        <dbReference type="Google" id="ProtNLM"/>
    </source>
</evidence>
<gene>
    <name evidence="3" type="primary">HaOG208148</name>
    <name evidence="3" type="ORF">B5X24_HaOG208148</name>
</gene>